<evidence type="ECO:0000313" key="2">
    <source>
        <dbReference type="Proteomes" id="UP001597361"/>
    </source>
</evidence>
<comment type="caution">
    <text evidence="1">The sequence shown here is derived from an EMBL/GenBank/DDBJ whole genome shotgun (WGS) entry which is preliminary data.</text>
</comment>
<name>A0ABW4VKR8_9BACT</name>
<dbReference type="EMBL" id="JBHUHR010000021">
    <property type="protein sequence ID" value="MFD2034585.1"/>
    <property type="molecule type" value="Genomic_DNA"/>
</dbReference>
<evidence type="ECO:0000313" key="1">
    <source>
        <dbReference type="EMBL" id="MFD2034585.1"/>
    </source>
</evidence>
<reference evidence="2" key="1">
    <citation type="journal article" date="2019" name="Int. J. Syst. Evol. Microbiol.">
        <title>The Global Catalogue of Microorganisms (GCM) 10K type strain sequencing project: providing services to taxonomists for standard genome sequencing and annotation.</title>
        <authorList>
            <consortium name="The Broad Institute Genomics Platform"/>
            <consortium name="The Broad Institute Genome Sequencing Center for Infectious Disease"/>
            <person name="Wu L."/>
            <person name="Ma J."/>
        </authorList>
    </citation>
    <scope>NUCLEOTIDE SEQUENCE [LARGE SCALE GENOMIC DNA]</scope>
    <source>
        <strain evidence="2">CGMCC 1.15180</strain>
    </source>
</reference>
<dbReference type="RefSeq" id="WP_376884880.1">
    <property type="nucleotide sequence ID" value="NZ_JBHUHR010000021.1"/>
</dbReference>
<sequence length="189" mass="22475">MKGRKLSLILLVMIAISRKNDLLAQNHHSTLDNSAGIYMTYEDFERGESMNGFTPYQKNHTIWPQGFFKYKDIELKTPDTTVVYKRSDIWGYKDHKGSLIRVFNNRHYKVLCDRGMIIYIIYSPTRTSYHFSRTLSDEVFHLTKKNLVAAYADSPDLLHRIDSIKKKHWLVWDDRNEYFLLNKLMFQID</sequence>
<protein>
    <submittedName>
        <fullName evidence="1">Uncharacterized protein</fullName>
    </submittedName>
</protein>
<accession>A0ABW4VKR8</accession>
<gene>
    <name evidence="1" type="ORF">ACFSKL_07285</name>
</gene>
<dbReference type="Proteomes" id="UP001597361">
    <property type="component" value="Unassembled WGS sequence"/>
</dbReference>
<keyword evidence="2" id="KW-1185">Reference proteome</keyword>
<organism evidence="1 2">
    <name type="scientific">Belliella marina</name>
    <dbReference type="NCBI Taxonomy" id="1644146"/>
    <lineage>
        <taxon>Bacteria</taxon>
        <taxon>Pseudomonadati</taxon>
        <taxon>Bacteroidota</taxon>
        <taxon>Cytophagia</taxon>
        <taxon>Cytophagales</taxon>
        <taxon>Cyclobacteriaceae</taxon>
        <taxon>Belliella</taxon>
    </lineage>
</organism>
<proteinExistence type="predicted"/>